<sequence>MVVLFADSCFLIGLNDRKDQYHKVSIKIWDRLNKDDIIKESMDVVVTDYVLVEVFQGLQSHAGFKIATKAYKEMNENCKVQKVTESKIQKAITEKLRPFLNHRTNQPPIGLVDAVSLVTMDNLNIQRIISFDGGFDKFPLTKRIFDESSLTGFQATTQVRNFRR</sequence>
<proteinExistence type="predicted"/>
<comment type="caution">
    <text evidence="2">The sequence shown here is derived from an EMBL/GenBank/DDBJ whole genome shotgun (WGS) entry which is preliminary data.</text>
</comment>
<dbReference type="Pfam" id="PF01850">
    <property type="entry name" value="PIN"/>
    <property type="match status" value="1"/>
</dbReference>
<dbReference type="PANTHER" id="PTHR42188:SF1">
    <property type="entry name" value="23S RRNA-SPECIFIC ENDONUCLEASE VAPC20"/>
    <property type="match status" value="1"/>
</dbReference>
<dbReference type="InterPro" id="IPR002716">
    <property type="entry name" value="PIN_dom"/>
</dbReference>
<feature type="domain" description="PIN" evidence="1">
    <location>
        <begin position="5"/>
        <end position="138"/>
    </location>
</feature>
<organism evidence="2 3">
    <name type="scientific">Candidatus Argoarchaeum ethanivorans</name>
    <dbReference type="NCBI Taxonomy" id="2608793"/>
    <lineage>
        <taxon>Archaea</taxon>
        <taxon>Methanobacteriati</taxon>
        <taxon>Methanobacteriota</taxon>
        <taxon>Stenosarchaea group</taxon>
        <taxon>Methanomicrobia</taxon>
        <taxon>Methanosarcinales</taxon>
        <taxon>Methanosarcinales incertae sedis</taxon>
        <taxon>GOM Arc I cluster</taxon>
        <taxon>Candidatus Argoarchaeum</taxon>
    </lineage>
</organism>
<dbReference type="EMBL" id="CAJHIO010000037">
    <property type="protein sequence ID" value="CAD6493670.1"/>
    <property type="molecule type" value="Genomic_DNA"/>
</dbReference>
<accession>A0A811TD16</accession>
<evidence type="ECO:0000313" key="2">
    <source>
        <dbReference type="EMBL" id="CAD6493670.1"/>
    </source>
</evidence>
<dbReference type="GO" id="GO:0016075">
    <property type="term" value="P:rRNA catabolic process"/>
    <property type="evidence" value="ECO:0007669"/>
    <property type="project" value="TreeGrafter"/>
</dbReference>
<evidence type="ECO:0000259" key="1">
    <source>
        <dbReference type="Pfam" id="PF01850"/>
    </source>
</evidence>
<name>A0A811TD16_9EURY</name>
<dbReference type="Gene3D" id="3.40.50.1010">
    <property type="entry name" value="5'-nuclease"/>
    <property type="match status" value="1"/>
</dbReference>
<reference evidence="2" key="1">
    <citation type="submission" date="2020-10" db="EMBL/GenBank/DDBJ databases">
        <authorList>
            <person name="Hahn C.J."/>
            <person name="Laso-Perez R."/>
            <person name="Vulcano F."/>
            <person name="Vaziourakis K.-M."/>
            <person name="Stokke R."/>
            <person name="Steen I.H."/>
            <person name="Teske A."/>
            <person name="Boetius A."/>
            <person name="Liebeke M."/>
            <person name="Amann R."/>
            <person name="Knittel K."/>
        </authorList>
    </citation>
    <scope>NUCLEOTIDE SEQUENCE</scope>
    <source>
        <strain evidence="2">Gfbio:e3339647-f889-4370-9287-4fb5cb688e4c:AG392O15_GoMArc1</strain>
    </source>
</reference>
<dbReference type="PANTHER" id="PTHR42188">
    <property type="entry name" value="23S RRNA-SPECIFIC ENDONUCLEASE VAPC20"/>
    <property type="match status" value="1"/>
</dbReference>
<dbReference type="GO" id="GO:0004521">
    <property type="term" value="F:RNA endonuclease activity"/>
    <property type="evidence" value="ECO:0007669"/>
    <property type="project" value="InterPro"/>
</dbReference>
<dbReference type="AlphaFoldDB" id="A0A811TD16"/>
<dbReference type="InterPro" id="IPR029060">
    <property type="entry name" value="PIN-like_dom_sf"/>
</dbReference>
<dbReference type="InterPro" id="IPR039018">
    <property type="entry name" value="VapC20-like"/>
</dbReference>
<dbReference type="SUPFAM" id="SSF88723">
    <property type="entry name" value="PIN domain-like"/>
    <property type="match status" value="1"/>
</dbReference>
<dbReference type="Proteomes" id="UP000610373">
    <property type="component" value="Unassembled WGS sequence"/>
</dbReference>
<gene>
    <name evidence="2" type="ORF">CHKLHMKO_00513</name>
</gene>
<protein>
    <recommendedName>
        <fullName evidence="1">PIN domain-containing protein</fullName>
    </recommendedName>
</protein>
<evidence type="ECO:0000313" key="3">
    <source>
        <dbReference type="Proteomes" id="UP000610373"/>
    </source>
</evidence>